<proteinExistence type="inferred from homology"/>
<keyword evidence="3" id="KW-1133">Transmembrane helix</keyword>
<evidence type="ECO:0000256" key="1">
    <source>
        <dbReference type="ARBA" id="ARBA00006270"/>
    </source>
</evidence>
<dbReference type="SMART" id="SM00174">
    <property type="entry name" value="RHO"/>
    <property type="match status" value="1"/>
</dbReference>
<comment type="similarity">
    <text evidence="1">Belongs to the small GTPase superfamily. Rab family.</text>
</comment>
<dbReference type="Gene3D" id="1.20.140.150">
    <property type="match status" value="1"/>
</dbReference>
<dbReference type="SMART" id="SM00175">
    <property type="entry name" value="RAB"/>
    <property type="match status" value="1"/>
</dbReference>
<organism evidence="4 5">
    <name type="scientific">Pomacea canaliculata</name>
    <name type="common">Golden apple snail</name>
    <dbReference type="NCBI Taxonomy" id="400727"/>
    <lineage>
        <taxon>Eukaryota</taxon>
        <taxon>Metazoa</taxon>
        <taxon>Spiralia</taxon>
        <taxon>Lophotrochozoa</taxon>
        <taxon>Mollusca</taxon>
        <taxon>Gastropoda</taxon>
        <taxon>Caenogastropoda</taxon>
        <taxon>Architaenioglossa</taxon>
        <taxon>Ampullarioidea</taxon>
        <taxon>Ampullariidae</taxon>
        <taxon>Pomacea</taxon>
    </lineage>
</organism>
<keyword evidence="2" id="KW-0547">Nucleotide-binding</keyword>
<reference evidence="4 5" key="1">
    <citation type="submission" date="2018-04" db="EMBL/GenBank/DDBJ databases">
        <title>The genome of golden apple snail Pomacea canaliculata provides insight into stress tolerance and invasive adaptation.</title>
        <authorList>
            <person name="Liu C."/>
            <person name="Liu B."/>
            <person name="Ren Y."/>
            <person name="Zhang Y."/>
            <person name="Wang H."/>
            <person name="Li S."/>
            <person name="Jiang F."/>
            <person name="Yin L."/>
            <person name="Zhang G."/>
            <person name="Qian W."/>
            <person name="Fan W."/>
        </authorList>
    </citation>
    <scope>NUCLEOTIDE SEQUENCE [LARGE SCALE GENOMIC DNA]</scope>
    <source>
        <strain evidence="4">SZHN2017</strain>
        <tissue evidence="4">Muscle</tissue>
    </source>
</reference>
<keyword evidence="5" id="KW-1185">Reference proteome</keyword>
<feature type="transmembrane region" description="Helical" evidence="3">
    <location>
        <begin position="67"/>
        <end position="88"/>
    </location>
</feature>
<dbReference type="InterPro" id="IPR027417">
    <property type="entry name" value="P-loop_NTPase"/>
</dbReference>
<dbReference type="CDD" id="cd00154">
    <property type="entry name" value="Rab"/>
    <property type="match status" value="1"/>
</dbReference>
<dbReference type="PRINTS" id="PR00449">
    <property type="entry name" value="RASTRNSFRMNG"/>
</dbReference>
<feature type="transmembrane region" description="Helical" evidence="3">
    <location>
        <begin position="95"/>
        <end position="118"/>
    </location>
</feature>
<dbReference type="OrthoDB" id="25896at2759"/>
<dbReference type="Pfam" id="PF00071">
    <property type="entry name" value="Ras"/>
    <property type="match status" value="1"/>
</dbReference>
<dbReference type="STRING" id="400727.A0A2T7PF71"/>
<dbReference type="Proteomes" id="UP000245119">
    <property type="component" value="Linkage Group LG4"/>
</dbReference>
<dbReference type="PANTHER" id="PTHR47978">
    <property type="match status" value="1"/>
</dbReference>
<gene>
    <name evidence="4" type="ORF">C0Q70_07503</name>
</gene>
<dbReference type="SMART" id="SM00173">
    <property type="entry name" value="RAS"/>
    <property type="match status" value="1"/>
</dbReference>
<comment type="caution">
    <text evidence="4">The sequence shown here is derived from an EMBL/GenBank/DDBJ whole genome shotgun (WGS) entry which is preliminary data.</text>
</comment>
<dbReference type="PROSITE" id="PS51419">
    <property type="entry name" value="RAB"/>
    <property type="match status" value="1"/>
</dbReference>
<sequence>MAIKVPKIPVCGAIACCGVALIFQLVAVAGTGWFAHDYTENGLFRSCYFGSCGNLSEGPDWWKACQAFSILGLLTIAGSLVLGILHALLDNTRNLSLGGIASSAASALLLVAELAVFGGMTNEVAEDINYGYGFILSVIACVLSAIAAGLFAFGLRNSNYQAQNYVTHTFHRDIKLILLGDSNVGKTSLVTRYTQDHFTGCTDVVLNFDLSSQDTAGSEMFNSIPTFHCRGAGAAILAFDINSIKSFDDLRTRSQECLRVVVATKCDLVDTSPAISRSTAENLAAGLNRHLDLRSMTTLPYFETSSKTGRGVSEVFEFVFQHCLANRSSDSLHVPDADSFMLSAESQQEKSRASRGKCCS</sequence>
<dbReference type="EMBL" id="PZQS01000004">
    <property type="protein sequence ID" value="PVD32075.1"/>
    <property type="molecule type" value="Genomic_DNA"/>
</dbReference>
<keyword evidence="3" id="KW-0472">Membrane</keyword>
<evidence type="ECO:0000313" key="4">
    <source>
        <dbReference type="EMBL" id="PVD32075.1"/>
    </source>
</evidence>
<feature type="transmembrane region" description="Helical" evidence="3">
    <location>
        <begin position="130"/>
        <end position="155"/>
    </location>
</feature>
<name>A0A2T7PF71_POMCA</name>
<dbReference type="SUPFAM" id="SSF52540">
    <property type="entry name" value="P-loop containing nucleoside triphosphate hydrolases"/>
    <property type="match status" value="1"/>
</dbReference>
<evidence type="ECO:0000256" key="2">
    <source>
        <dbReference type="ARBA" id="ARBA00022741"/>
    </source>
</evidence>
<dbReference type="Gene3D" id="3.40.50.300">
    <property type="entry name" value="P-loop containing nucleotide triphosphate hydrolases"/>
    <property type="match status" value="1"/>
</dbReference>
<dbReference type="AlphaFoldDB" id="A0A2T7PF71"/>
<feature type="transmembrane region" description="Helical" evidence="3">
    <location>
        <begin position="12"/>
        <end position="35"/>
    </location>
</feature>
<keyword evidence="3" id="KW-0812">Transmembrane</keyword>
<evidence type="ECO:0000256" key="3">
    <source>
        <dbReference type="SAM" id="Phobius"/>
    </source>
</evidence>
<accession>A0A2T7PF71</accession>
<protein>
    <submittedName>
        <fullName evidence="4">Uncharacterized protein</fullName>
    </submittedName>
</protein>
<evidence type="ECO:0000313" key="5">
    <source>
        <dbReference type="Proteomes" id="UP000245119"/>
    </source>
</evidence>
<dbReference type="GO" id="GO:0005525">
    <property type="term" value="F:GTP binding"/>
    <property type="evidence" value="ECO:0007669"/>
    <property type="project" value="InterPro"/>
</dbReference>
<dbReference type="GO" id="GO:0003924">
    <property type="term" value="F:GTPase activity"/>
    <property type="evidence" value="ECO:0007669"/>
    <property type="project" value="InterPro"/>
</dbReference>
<dbReference type="InterPro" id="IPR001806">
    <property type="entry name" value="Small_GTPase"/>
</dbReference>